<feature type="non-terminal residue" evidence="1">
    <location>
        <position position="71"/>
    </location>
</feature>
<gene>
    <name evidence="1" type="ORF">G4L28_004323</name>
</gene>
<dbReference type="EMBL" id="DAASSY010000060">
    <property type="protein sequence ID" value="HAE6909562.1"/>
    <property type="molecule type" value="Genomic_DNA"/>
</dbReference>
<comment type="caution">
    <text evidence="1">The sequence shown here is derived from an EMBL/GenBank/DDBJ whole genome shotgun (WGS) entry which is preliminary data.</text>
</comment>
<organism evidence="1">
    <name type="scientific">Salmonella typhi</name>
    <dbReference type="NCBI Taxonomy" id="90370"/>
    <lineage>
        <taxon>Bacteria</taxon>
        <taxon>Pseudomonadati</taxon>
        <taxon>Pseudomonadota</taxon>
        <taxon>Gammaproteobacteria</taxon>
        <taxon>Enterobacterales</taxon>
        <taxon>Enterobacteriaceae</taxon>
        <taxon>Salmonella</taxon>
    </lineage>
</organism>
<reference evidence="1" key="2">
    <citation type="submission" date="2018-07" db="EMBL/GenBank/DDBJ databases">
        <authorList>
            <consortium name="NCBI Pathogen Detection Project"/>
        </authorList>
    </citation>
    <scope>NUCLEOTIDE SEQUENCE</scope>
    <source>
        <strain evidence="1">11-2088</strain>
    </source>
</reference>
<accession>A0A735M4M4</accession>
<reference evidence="1" key="1">
    <citation type="journal article" date="2018" name="Genome Biol.">
        <title>SKESA: strategic k-mer extension for scrupulous assemblies.</title>
        <authorList>
            <person name="Souvorov A."/>
            <person name="Agarwala R."/>
            <person name="Lipman D.J."/>
        </authorList>
    </citation>
    <scope>NUCLEOTIDE SEQUENCE</scope>
    <source>
        <strain evidence="1">11-2088</strain>
    </source>
</reference>
<name>A0A735M4M4_SALTI</name>
<sequence length="71" mass="8174">MFLTFPNVAITRDNRIDKLSENDLELIRDTAIQNGGRKIQVQLRDLLYEVSNRAVEGDNNTFKVSFSTTDR</sequence>
<proteinExistence type="predicted"/>
<evidence type="ECO:0000313" key="1">
    <source>
        <dbReference type="EMBL" id="HAE6909562.1"/>
    </source>
</evidence>
<protein>
    <submittedName>
        <fullName evidence="1">Uncharacterized protein</fullName>
    </submittedName>
</protein>
<dbReference type="AlphaFoldDB" id="A0A735M4M4"/>